<dbReference type="InterPro" id="IPR019240">
    <property type="entry name" value="DUF2196"/>
</dbReference>
<feature type="compositionally biased region" description="Basic and acidic residues" evidence="1">
    <location>
        <begin position="11"/>
        <end position="24"/>
    </location>
</feature>
<dbReference type="PANTHER" id="PTHR40069:SF1">
    <property type="entry name" value="YWBE PROTEIN"/>
    <property type="match status" value="1"/>
</dbReference>
<evidence type="ECO:0000313" key="2">
    <source>
        <dbReference type="EMBL" id="GAA0480740.1"/>
    </source>
</evidence>
<proteinExistence type="predicted"/>
<sequence>MDGTKRSNIKPGDKVKVVQKQDQRSGKLTEGVVSRLLTKSPTHPHGIKVMLEDKVVGRVKEVIK</sequence>
<dbReference type="RefSeq" id="WP_346024290.1">
    <property type="nucleotide sequence ID" value="NZ_BAAADA010000071.1"/>
</dbReference>
<dbReference type="Pfam" id="PF09962">
    <property type="entry name" value="DUF2196"/>
    <property type="match status" value="1"/>
</dbReference>
<organism evidence="2 3">
    <name type="scientific">Alkalibacterium indicireducens</name>
    <dbReference type="NCBI Taxonomy" id="398758"/>
    <lineage>
        <taxon>Bacteria</taxon>
        <taxon>Bacillati</taxon>
        <taxon>Bacillota</taxon>
        <taxon>Bacilli</taxon>
        <taxon>Lactobacillales</taxon>
        <taxon>Carnobacteriaceae</taxon>
        <taxon>Alkalibacterium</taxon>
    </lineage>
</organism>
<evidence type="ECO:0000256" key="1">
    <source>
        <dbReference type="SAM" id="MobiDB-lite"/>
    </source>
</evidence>
<comment type="caution">
    <text evidence="2">The sequence shown here is derived from an EMBL/GenBank/DDBJ whole genome shotgun (WGS) entry which is preliminary data.</text>
</comment>
<feature type="region of interest" description="Disordered" evidence="1">
    <location>
        <begin position="1"/>
        <end position="24"/>
    </location>
</feature>
<dbReference type="Proteomes" id="UP001410648">
    <property type="component" value="Unassembled WGS sequence"/>
</dbReference>
<gene>
    <name evidence="2" type="ORF">GCM10008936_08180</name>
</gene>
<protein>
    <submittedName>
        <fullName evidence="2">YwbE family protein</fullName>
    </submittedName>
</protein>
<dbReference type="NCBIfam" id="TIGR03833">
    <property type="entry name" value="YwbE family protein"/>
    <property type="match status" value="1"/>
</dbReference>
<name>A0ABN1ANP6_9LACT</name>
<accession>A0ABN1ANP6</accession>
<reference evidence="2 3" key="1">
    <citation type="journal article" date="2019" name="Int. J. Syst. Evol. Microbiol.">
        <title>The Global Catalogue of Microorganisms (GCM) 10K type strain sequencing project: providing services to taxonomists for standard genome sequencing and annotation.</title>
        <authorList>
            <consortium name="The Broad Institute Genomics Platform"/>
            <consortium name="The Broad Institute Genome Sequencing Center for Infectious Disease"/>
            <person name="Wu L."/>
            <person name="Ma J."/>
        </authorList>
    </citation>
    <scope>NUCLEOTIDE SEQUENCE [LARGE SCALE GENOMIC DNA]</scope>
    <source>
        <strain evidence="2 3">JCM 14232</strain>
    </source>
</reference>
<dbReference type="EMBL" id="BAAADA010000071">
    <property type="protein sequence ID" value="GAA0480740.1"/>
    <property type="molecule type" value="Genomic_DNA"/>
</dbReference>
<evidence type="ECO:0000313" key="3">
    <source>
        <dbReference type="Proteomes" id="UP001410648"/>
    </source>
</evidence>
<keyword evidence="3" id="KW-1185">Reference proteome</keyword>
<dbReference type="PANTHER" id="PTHR40069">
    <property type="entry name" value="YWBE PROTEIN"/>
    <property type="match status" value="1"/>
</dbReference>